<keyword evidence="2" id="KW-1185">Reference proteome</keyword>
<dbReference type="Proteomes" id="UP001519349">
    <property type="component" value="Unassembled WGS sequence"/>
</dbReference>
<evidence type="ECO:0000313" key="2">
    <source>
        <dbReference type="Proteomes" id="UP001519349"/>
    </source>
</evidence>
<organism evidence="1 2">
    <name type="scientific">Streptococcus panodentis</name>
    <dbReference type="NCBI Taxonomy" id="1581472"/>
    <lineage>
        <taxon>Bacteria</taxon>
        <taxon>Bacillati</taxon>
        <taxon>Bacillota</taxon>
        <taxon>Bacilli</taxon>
        <taxon>Lactobacillales</taxon>
        <taxon>Streptococcaceae</taxon>
        <taxon>Streptococcus</taxon>
    </lineage>
</organism>
<evidence type="ECO:0000313" key="1">
    <source>
        <dbReference type="EMBL" id="MBP2621535.1"/>
    </source>
</evidence>
<sequence>MTAQFSSNELQFDYFSDNYRQFQQDFYRFSNLSQPLSFMEEDLLLHMAGRQSSYFKLSKSKSLDQKDHYFHFSISSPADTPCLKIYHYQGQSEQIAK</sequence>
<dbReference type="InterPro" id="IPR046004">
    <property type="entry name" value="DUF5960"/>
</dbReference>
<dbReference type="EMBL" id="QFAY01000019">
    <property type="protein sequence ID" value="MBP2621535.1"/>
    <property type="molecule type" value="Genomic_DNA"/>
</dbReference>
<name>A0ABS5AY83_9STRE</name>
<gene>
    <name evidence="1" type="ORF">DHL47_09440</name>
</gene>
<protein>
    <submittedName>
        <fullName evidence="1">Uncharacterized protein</fullName>
    </submittedName>
</protein>
<reference evidence="1 2" key="1">
    <citation type="submission" date="2018-05" db="EMBL/GenBank/DDBJ databases">
        <title>Draft genome sequence of Streptococcus panodentis CCUG 70867T.</title>
        <authorList>
            <person name="Salva-Serra F."/>
            <person name="Mendez V."/>
            <person name="Jaen-Luchoro D."/>
            <person name="Gonzales-Siles L."/>
            <person name="Karlsson R."/>
            <person name="Engstrom-Jakobsson H."/>
            <person name="Busquets A."/>
            <person name="Gomila M."/>
            <person name="Pineiro-Iglesias B."/>
            <person name="Bennasar-Figueras A."/>
            <person name="Seeger M."/>
            <person name="Moore E."/>
        </authorList>
    </citation>
    <scope>NUCLEOTIDE SEQUENCE [LARGE SCALE GENOMIC DNA]</scope>
    <source>
        <strain evidence="1 2">CCUG 70867</strain>
    </source>
</reference>
<accession>A0ABS5AY83</accession>
<comment type="caution">
    <text evidence="1">The sequence shown here is derived from an EMBL/GenBank/DDBJ whole genome shotgun (WGS) entry which is preliminary data.</text>
</comment>
<dbReference type="Pfam" id="PF19385">
    <property type="entry name" value="DUF5960"/>
    <property type="match status" value="1"/>
</dbReference>
<proteinExistence type="predicted"/>
<dbReference type="RefSeq" id="WP_128837087.1">
    <property type="nucleotide sequence ID" value="NZ_QFAY01000019.1"/>
</dbReference>